<gene>
    <name evidence="15" type="ORF">PCANC_06143</name>
    <name evidence="14" type="ORF">PCASD_03463</name>
    <name evidence="13" type="ORF">PCASD_23064</name>
</gene>
<feature type="compositionally biased region" description="Basic and acidic residues" evidence="10">
    <location>
        <begin position="42"/>
        <end position="75"/>
    </location>
</feature>
<comment type="similarity">
    <text evidence="2">Belongs to the syntaxin family.</text>
</comment>
<organism evidence="15 16">
    <name type="scientific">Puccinia coronata f. sp. avenae</name>
    <dbReference type="NCBI Taxonomy" id="200324"/>
    <lineage>
        <taxon>Eukaryota</taxon>
        <taxon>Fungi</taxon>
        <taxon>Dikarya</taxon>
        <taxon>Basidiomycota</taxon>
        <taxon>Pucciniomycotina</taxon>
        <taxon>Pucciniomycetes</taxon>
        <taxon>Pucciniales</taxon>
        <taxon>Pucciniaceae</taxon>
        <taxon>Puccinia</taxon>
    </lineage>
</organism>
<dbReference type="PANTHER" id="PTHR12791">
    <property type="entry name" value="GOLGI SNARE BET1-RELATED"/>
    <property type="match status" value="1"/>
</dbReference>
<evidence type="ECO:0000256" key="2">
    <source>
        <dbReference type="ARBA" id="ARBA00009063"/>
    </source>
</evidence>
<dbReference type="SUPFAM" id="SSF58038">
    <property type="entry name" value="SNARE fusion complex"/>
    <property type="match status" value="1"/>
</dbReference>
<dbReference type="CDD" id="cd15851">
    <property type="entry name" value="SNARE_Syntaxin6"/>
    <property type="match status" value="1"/>
</dbReference>
<feature type="coiled-coil region" evidence="9">
    <location>
        <begin position="122"/>
        <end position="156"/>
    </location>
</feature>
<evidence type="ECO:0000313" key="14">
    <source>
        <dbReference type="EMBL" id="PLW46052.1"/>
    </source>
</evidence>
<evidence type="ECO:0000256" key="11">
    <source>
        <dbReference type="SAM" id="Phobius"/>
    </source>
</evidence>
<evidence type="ECO:0000313" key="13">
    <source>
        <dbReference type="EMBL" id="PLW08792.1"/>
    </source>
</evidence>
<comment type="caution">
    <text evidence="15">The sequence shown here is derived from an EMBL/GenBank/DDBJ whole genome shotgun (WGS) entry which is preliminary data.</text>
</comment>
<dbReference type="Proteomes" id="UP000235392">
    <property type="component" value="Unassembled WGS sequence"/>
</dbReference>
<evidence type="ECO:0000256" key="8">
    <source>
        <dbReference type="ARBA" id="ARBA00073343"/>
    </source>
</evidence>
<dbReference type="OrthoDB" id="2502784at2759"/>
<keyword evidence="3" id="KW-0813">Transport</keyword>
<keyword evidence="5 11" id="KW-1133">Transmembrane helix</keyword>
<keyword evidence="7 11" id="KW-0472">Membrane</keyword>
<evidence type="ECO:0000256" key="7">
    <source>
        <dbReference type="ARBA" id="ARBA00023136"/>
    </source>
</evidence>
<dbReference type="InterPro" id="IPR000727">
    <property type="entry name" value="T_SNARE_dom"/>
</dbReference>
<keyword evidence="16" id="KW-1185">Reference proteome</keyword>
<evidence type="ECO:0000256" key="10">
    <source>
        <dbReference type="SAM" id="MobiDB-lite"/>
    </source>
</evidence>
<dbReference type="SMART" id="SM00397">
    <property type="entry name" value="t_SNARE"/>
    <property type="match status" value="1"/>
</dbReference>
<evidence type="ECO:0000259" key="12">
    <source>
        <dbReference type="PROSITE" id="PS50192"/>
    </source>
</evidence>
<feature type="domain" description="T-SNARE coiled-coil homology" evidence="12">
    <location>
        <begin position="84"/>
        <end position="146"/>
    </location>
</feature>
<evidence type="ECO:0000256" key="6">
    <source>
        <dbReference type="ARBA" id="ARBA00023054"/>
    </source>
</evidence>
<proteinExistence type="inferred from homology"/>
<sequence length="176" mass="20009">MPSDSNAPTTSSYHPLLPSPLYPTSRTPAFRSNQQGTRSKSRFTDEPTQRSRGQPEFRSRPGDDLESQRGTDDPTEDYYHQQELMIMKQQDQTLGTISGVVDVLREQASLMGQEISEQNVMLDELDDQIDYTESKLSKANRKLNEFIKENKNSKSSWAIVFLIIILTILLLAIILT</sequence>
<dbReference type="EMBL" id="PGCJ01000064">
    <property type="protein sequence ID" value="PLW53325.1"/>
    <property type="molecule type" value="Genomic_DNA"/>
</dbReference>
<dbReference type="Proteomes" id="UP000235388">
    <property type="component" value="Unassembled WGS sequence"/>
</dbReference>
<keyword evidence="4 11" id="KW-0812">Transmembrane</keyword>
<dbReference type="FunFam" id="1.20.5.110:FF:000006">
    <property type="entry name" value="Syntaxin 6"/>
    <property type="match status" value="1"/>
</dbReference>
<evidence type="ECO:0000313" key="16">
    <source>
        <dbReference type="Proteomes" id="UP000235388"/>
    </source>
</evidence>
<evidence type="ECO:0000256" key="9">
    <source>
        <dbReference type="SAM" id="Coils"/>
    </source>
</evidence>
<evidence type="ECO:0000313" key="15">
    <source>
        <dbReference type="EMBL" id="PLW53325.1"/>
    </source>
</evidence>
<dbReference type="EMBL" id="PGCI01001044">
    <property type="protein sequence ID" value="PLW08792.1"/>
    <property type="molecule type" value="Genomic_DNA"/>
</dbReference>
<dbReference type="AlphaFoldDB" id="A0A2N5VTL6"/>
<evidence type="ECO:0000256" key="4">
    <source>
        <dbReference type="ARBA" id="ARBA00022692"/>
    </source>
</evidence>
<evidence type="ECO:0000256" key="1">
    <source>
        <dbReference type="ARBA" id="ARBA00004211"/>
    </source>
</evidence>
<dbReference type="EMBL" id="PGCI01000043">
    <property type="protein sequence ID" value="PLW46052.1"/>
    <property type="molecule type" value="Genomic_DNA"/>
</dbReference>
<evidence type="ECO:0000313" key="17">
    <source>
        <dbReference type="Proteomes" id="UP000235392"/>
    </source>
</evidence>
<accession>A0A2N5VTL6</accession>
<dbReference type="STRING" id="200324.A0A2N5VTL6"/>
<dbReference type="Pfam" id="PF05739">
    <property type="entry name" value="SNARE"/>
    <property type="match status" value="1"/>
</dbReference>
<dbReference type="PROSITE" id="PS50192">
    <property type="entry name" value="T_SNARE"/>
    <property type="match status" value="1"/>
</dbReference>
<feature type="transmembrane region" description="Helical" evidence="11">
    <location>
        <begin position="157"/>
        <end position="175"/>
    </location>
</feature>
<feature type="region of interest" description="Disordered" evidence="10">
    <location>
        <begin position="1"/>
        <end position="75"/>
    </location>
</feature>
<reference evidence="16 17" key="1">
    <citation type="submission" date="2017-11" db="EMBL/GenBank/DDBJ databases">
        <title>De novo assembly and phasing of dikaryotic genomes from two isolates of Puccinia coronata f. sp. avenae, the causal agent of oat crown rust.</title>
        <authorList>
            <person name="Miller M.E."/>
            <person name="Zhang Y."/>
            <person name="Omidvar V."/>
            <person name="Sperschneider J."/>
            <person name="Schwessinger B."/>
            <person name="Raley C."/>
            <person name="Palmer J.M."/>
            <person name="Garnica D."/>
            <person name="Upadhyaya N."/>
            <person name="Rathjen J."/>
            <person name="Taylor J.M."/>
            <person name="Park R.F."/>
            <person name="Dodds P.N."/>
            <person name="Hirsch C.D."/>
            <person name="Kianian S.F."/>
            <person name="Figueroa M."/>
        </authorList>
    </citation>
    <scope>NUCLEOTIDE SEQUENCE [LARGE SCALE GENOMIC DNA]</scope>
    <source>
        <strain evidence="15">12NC29</strain>
        <strain evidence="13">12SD80</strain>
    </source>
</reference>
<protein>
    <recommendedName>
        <fullName evidence="8">t-SNARE affecting a late Golgi compartment protein 1</fullName>
    </recommendedName>
</protein>
<evidence type="ECO:0000256" key="5">
    <source>
        <dbReference type="ARBA" id="ARBA00022989"/>
    </source>
</evidence>
<dbReference type="GO" id="GO:0016020">
    <property type="term" value="C:membrane"/>
    <property type="evidence" value="ECO:0007669"/>
    <property type="project" value="UniProtKB-SubCell"/>
</dbReference>
<comment type="subcellular location">
    <subcellularLocation>
        <location evidence="1">Membrane</location>
        <topology evidence="1">Single-pass type IV membrane protein</topology>
    </subcellularLocation>
</comment>
<evidence type="ECO:0000256" key="3">
    <source>
        <dbReference type="ARBA" id="ARBA00022448"/>
    </source>
</evidence>
<name>A0A2N5VTL6_9BASI</name>
<keyword evidence="6 9" id="KW-0175">Coiled coil</keyword>
<dbReference type="Gene3D" id="1.20.5.110">
    <property type="match status" value="1"/>
</dbReference>